<gene>
    <name evidence="2" type="ORF">A2824_00535</name>
</gene>
<dbReference type="EMBL" id="MFTT01000034">
    <property type="protein sequence ID" value="OGI69057.1"/>
    <property type="molecule type" value="Genomic_DNA"/>
</dbReference>
<dbReference type="Proteomes" id="UP000178059">
    <property type="component" value="Unassembled WGS sequence"/>
</dbReference>
<dbReference type="AlphaFoldDB" id="A0A1F6VHB3"/>
<evidence type="ECO:0000256" key="1">
    <source>
        <dbReference type="SAM" id="SignalP"/>
    </source>
</evidence>
<evidence type="ECO:0000313" key="2">
    <source>
        <dbReference type="EMBL" id="OGI69057.1"/>
    </source>
</evidence>
<reference evidence="2 3" key="1">
    <citation type="journal article" date="2016" name="Nat. Commun.">
        <title>Thousands of microbial genomes shed light on interconnected biogeochemical processes in an aquifer system.</title>
        <authorList>
            <person name="Anantharaman K."/>
            <person name="Brown C.T."/>
            <person name="Hug L.A."/>
            <person name="Sharon I."/>
            <person name="Castelle C.J."/>
            <person name="Probst A.J."/>
            <person name="Thomas B.C."/>
            <person name="Singh A."/>
            <person name="Wilkins M.J."/>
            <person name="Karaoz U."/>
            <person name="Brodie E.L."/>
            <person name="Williams K.H."/>
            <person name="Hubbard S.S."/>
            <person name="Banfield J.F."/>
        </authorList>
    </citation>
    <scope>NUCLEOTIDE SEQUENCE [LARGE SCALE GENOMIC DNA]</scope>
</reference>
<protein>
    <submittedName>
        <fullName evidence="2">Uncharacterized protein</fullName>
    </submittedName>
</protein>
<keyword evidence="1" id="KW-0732">Signal</keyword>
<feature type="signal peptide" evidence="1">
    <location>
        <begin position="1"/>
        <end position="21"/>
    </location>
</feature>
<dbReference type="STRING" id="1801743.A2824_00535"/>
<accession>A0A1F6VHB3</accession>
<evidence type="ECO:0000313" key="3">
    <source>
        <dbReference type="Proteomes" id="UP000178059"/>
    </source>
</evidence>
<proteinExistence type="predicted"/>
<name>A0A1F6VHB3_9BACT</name>
<organism evidence="2 3">
    <name type="scientific">Candidatus Nomurabacteria bacterium RIFCSPHIGHO2_01_FULL_42_16</name>
    <dbReference type="NCBI Taxonomy" id="1801743"/>
    <lineage>
        <taxon>Bacteria</taxon>
        <taxon>Candidatus Nomuraibacteriota</taxon>
    </lineage>
</organism>
<feature type="chain" id="PRO_5009527232" evidence="1">
    <location>
        <begin position="22"/>
        <end position="327"/>
    </location>
</feature>
<comment type="caution">
    <text evidence="2">The sequence shown here is derived from an EMBL/GenBank/DDBJ whole genome shotgun (WGS) entry which is preliminary data.</text>
</comment>
<sequence length="327" mass="35398">MKKFIILIMLALVSAPFWASAQTADNLILSLSPEIPGPEENVTAAVKTFAFDLERSTISWSLNGKKQIEGIALKSFSFKTGKAGTKTALSVNVTTPNNVKIVKSLTIEPAEADLLIQAVNSYAPPFYRGRSLPARESNILAVVIPSGTIGGKILKAEDFIYTWTKNGALAGNDASGFGKNSFAFKNRLIDNTENVGVEMSGLKNGLRISRSAGISLQNPEIVFYEKDSVKGVNYNQALSGEFILAKDETAIVAAPYFFSVSGQGGSLTSLGGLKYKWFFNDEVIPGQTRNELVVKKPETIGQTRISVEIEKPKTLFQNASVSLILNY</sequence>